<comment type="function">
    <text evidence="12">The UvrABC repair system catalyzes the recognition and processing of DNA lesions. A damage recognition complex composed of 2 UvrA and 2 UvrB subunits scans DNA for abnormalities. Upon binding of the UvrA(2)B(2) complex to a putative damaged site, the DNA wraps around one UvrB monomer. DNA wrap is dependent on ATP binding by UvrB and probably causes local melting of the DNA helix, facilitating insertion of UvrB beta-hairpin between the DNA strands. Then UvrB probes one DNA strand for the presence of a lesion. If a lesion is found the UvrA subunits dissociate and the UvrB-DNA preincision complex is formed. This complex is subsequently bound by UvrC and the second UvrB is released. If no lesion is found, the DNA wraps around the other UvrB subunit that will check the other stand for damage.</text>
</comment>
<dbReference type="Pfam" id="PF00271">
    <property type="entry name" value="Helicase_C"/>
    <property type="match status" value="1"/>
</dbReference>
<feature type="domain" description="Helicase C-terminal" evidence="17">
    <location>
        <begin position="435"/>
        <end position="597"/>
    </location>
</feature>
<evidence type="ECO:0000313" key="19">
    <source>
        <dbReference type="Proteomes" id="UP000290482"/>
    </source>
</evidence>
<dbReference type="InterPro" id="IPR041471">
    <property type="entry name" value="UvrB_inter"/>
</dbReference>
<dbReference type="GO" id="GO:0006289">
    <property type="term" value="P:nucleotide-excision repair"/>
    <property type="evidence" value="ECO:0007669"/>
    <property type="project" value="UniProtKB-UniRule"/>
</dbReference>
<evidence type="ECO:0000259" key="16">
    <source>
        <dbReference type="PROSITE" id="PS51192"/>
    </source>
</evidence>
<evidence type="ECO:0000256" key="4">
    <source>
        <dbReference type="ARBA" id="ARBA00022741"/>
    </source>
</evidence>
<evidence type="ECO:0000256" key="8">
    <source>
        <dbReference type="ARBA" id="ARBA00022881"/>
    </source>
</evidence>
<dbReference type="Pfam" id="PF17757">
    <property type="entry name" value="UvrB_inter"/>
    <property type="match status" value="1"/>
</dbReference>
<comment type="similarity">
    <text evidence="2 12 13">Belongs to the UvrB family.</text>
</comment>
<evidence type="ECO:0000313" key="18">
    <source>
        <dbReference type="EMBL" id="VEU55849.1"/>
    </source>
</evidence>
<gene>
    <name evidence="12 18" type="primary">uvrB</name>
    <name evidence="18" type="ORF">NCTC10112_00445</name>
</gene>
<feature type="short sequence motif" description="Beta-hairpin" evidence="12">
    <location>
        <begin position="96"/>
        <end position="119"/>
    </location>
</feature>
<dbReference type="Proteomes" id="UP000290482">
    <property type="component" value="Chromosome"/>
</dbReference>
<dbReference type="Pfam" id="PF12344">
    <property type="entry name" value="UvrB"/>
    <property type="match status" value="1"/>
</dbReference>
<dbReference type="GO" id="GO:0005524">
    <property type="term" value="F:ATP binding"/>
    <property type="evidence" value="ECO:0007669"/>
    <property type="project" value="UniProtKB-UniRule"/>
</dbReference>
<keyword evidence="9 12" id="KW-0234">DNA repair</keyword>
<dbReference type="AlphaFoldDB" id="A0A448ZX66"/>
<dbReference type="EMBL" id="LR214940">
    <property type="protein sequence ID" value="VEU55849.1"/>
    <property type="molecule type" value="Genomic_DNA"/>
</dbReference>
<evidence type="ECO:0000256" key="10">
    <source>
        <dbReference type="ARBA" id="ARBA00026033"/>
    </source>
</evidence>
<dbReference type="PANTHER" id="PTHR24029">
    <property type="entry name" value="UVRABC SYSTEM PROTEIN B"/>
    <property type="match status" value="1"/>
</dbReference>
<dbReference type="SUPFAM" id="SSF52540">
    <property type="entry name" value="P-loop containing nucleoside triphosphate hydrolases"/>
    <property type="match status" value="2"/>
</dbReference>
<evidence type="ECO:0000256" key="3">
    <source>
        <dbReference type="ARBA" id="ARBA00022490"/>
    </source>
</evidence>
<keyword evidence="8 12" id="KW-0267">Excision nuclease</keyword>
<dbReference type="PROSITE" id="PS51194">
    <property type="entry name" value="HELICASE_CTER"/>
    <property type="match status" value="1"/>
</dbReference>
<evidence type="ECO:0000256" key="11">
    <source>
        <dbReference type="ARBA" id="ARBA00029504"/>
    </source>
</evidence>
<evidence type="ECO:0000256" key="12">
    <source>
        <dbReference type="HAMAP-Rule" id="MF_00204"/>
    </source>
</evidence>
<dbReference type="KEGG" id="mob:NCTC10112_00445"/>
<dbReference type="InterPro" id="IPR014001">
    <property type="entry name" value="Helicase_ATP-bd"/>
</dbReference>
<evidence type="ECO:0000256" key="9">
    <source>
        <dbReference type="ARBA" id="ARBA00023204"/>
    </source>
</evidence>
<evidence type="ECO:0000256" key="13">
    <source>
        <dbReference type="RuleBase" id="RU003587"/>
    </source>
</evidence>
<dbReference type="InterPro" id="IPR024759">
    <property type="entry name" value="UvrB_YAD/RRR_dom"/>
</dbReference>
<keyword evidence="5 12" id="KW-0227">DNA damage</keyword>
<keyword evidence="3 12" id="KW-0963">Cytoplasm</keyword>
<dbReference type="InterPro" id="IPR001650">
    <property type="entry name" value="Helicase_C-like"/>
</dbReference>
<dbReference type="Gene3D" id="3.40.50.300">
    <property type="entry name" value="P-loop containing nucleotide triphosphate hydrolases"/>
    <property type="match status" value="3"/>
</dbReference>
<dbReference type="GO" id="GO:0003677">
    <property type="term" value="F:DNA binding"/>
    <property type="evidence" value="ECO:0007669"/>
    <property type="project" value="UniProtKB-UniRule"/>
</dbReference>
<evidence type="ECO:0000256" key="2">
    <source>
        <dbReference type="ARBA" id="ARBA00008533"/>
    </source>
</evidence>
<keyword evidence="4 12" id="KW-0547">Nucleotide-binding</keyword>
<accession>A0A448ZX66</accession>
<dbReference type="PROSITE" id="PS51192">
    <property type="entry name" value="HELICASE_ATP_BIND_1"/>
    <property type="match status" value="1"/>
</dbReference>
<dbReference type="PANTHER" id="PTHR24029:SF0">
    <property type="entry name" value="UVRABC SYSTEM PROTEIN B"/>
    <property type="match status" value="1"/>
</dbReference>
<dbReference type="OrthoDB" id="9806651at2"/>
<protein>
    <recommendedName>
        <fullName evidence="11 12">UvrABC system protein B</fullName>
        <shortName evidence="12">Protein UvrB</shortName>
    </recommendedName>
    <alternativeName>
        <fullName evidence="12">Excinuclease ABC subunit B</fullName>
    </alternativeName>
</protein>
<proteinExistence type="inferred from homology"/>
<dbReference type="GO" id="GO:0009432">
    <property type="term" value="P:SOS response"/>
    <property type="evidence" value="ECO:0007669"/>
    <property type="project" value="UniProtKB-UniRule"/>
</dbReference>
<dbReference type="SMART" id="SM00487">
    <property type="entry name" value="DEXDc"/>
    <property type="match status" value="1"/>
</dbReference>
<evidence type="ECO:0000256" key="7">
    <source>
        <dbReference type="ARBA" id="ARBA00022840"/>
    </source>
</evidence>
<dbReference type="NCBIfam" id="NF003673">
    <property type="entry name" value="PRK05298.1"/>
    <property type="match status" value="1"/>
</dbReference>
<dbReference type="NCBIfam" id="TIGR00631">
    <property type="entry name" value="uvrb"/>
    <property type="match status" value="1"/>
</dbReference>
<evidence type="ECO:0000256" key="1">
    <source>
        <dbReference type="ARBA" id="ARBA00004496"/>
    </source>
</evidence>
<feature type="domain" description="Helicase ATP-binding" evidence="16">
    <location>
        <begin position="30"/>
        <end position="143"/>
    </location>
</feature>
<evidence type="ECO:0000256" key="6">
    <source>
        <dbReference type="ARBA" id="ARBA00022769"/>
    </source>
</evidence>
<comment type="subcellular location">
    <subcellularLocation>
        <location evidence="1 12 13">Cytoplasm</location>
    </subcellularLocation>
</comment>
<dbReference type="Pfam" id="PF04851">
    <property type="entry name" value="ResIII"/>
    <property type="match status" value="1"/>
</dbReference>
<dbReference type="CDD" id="cd17916">
    <property type="entry name" value="DEXHc_UvrB"/>
    <property type="match status" value="1"/>
</dbReference>
<comment type="domain">
    <text evidence="12">The beta-hairpin motif is involved in DNA binding.</text>
</comment>
<dbReference type="InterPro" id="IPR006935">
    <property type="entry name" value="Helicase/UvrB_N"/>
</dbReference>
<dbReference type="SMART" id="SM00490">
    <property type="entry name" value="HELICc"/>
    <property type="match status" value="1"/>
</dbReference>
<dbReference type="SUPFAM" id="SSF46600">
    <property type="entry name" value="C-terminal UvrC-binding domain of UvrB"/>
    <property type="match status" value="1"/>
</dbReference>
<dbReference type="InterPro" id="IPR036876">
    <property type="entry name" value="UVR_dom_sf"/>
</dbReference>
<keyword evidence="19" id="KW-1185">Reference proteome</keyword>
<evidence type="ECO:0000256" key="14">
    <source>
        <dbReference type="SAM" id="Coils"/>
    </source>
</evidence>
<dbReference type="GO" id="GO:0005737">
    <property type="term" value="C:cytoplasm"/>
    <property type="evidence" value="ECO:0007669"/>
    <property type="project" value="UniProtKB-SubCell"/>
</dbReference>
<comment type="subunit">
    <text evidence="10 12 13">Forms a heterotetramer with UvrA during the search for lesions. Interacts with UvrC in an incision complex.</text>
</comment>
<keyword evidence="14" id="KW-0175">Coiled coil</keyword>
<organism evidence="18 19">
    <name type="scientific">Metamycoplasma orale</name>
    <name type="common">Mycoplasma orale</name>
    <dbReference type="NCBI Taxonomy" id="2121"/>
    <lineage>
        <taxon>Bacteria</taxon>
        <taxon>Bacillati</taxon>
        <taxon>Mycoplasmatota</taxon>
        <taxon>Mycoplasmoidales</taxon>
        <taxon>Metamycoplasmataceae</taxon>
        <taxon>Metamycoplasma</taxon>
    </lineage>
</organism>
<keyword evidence="12 13" id="KW-0742">SOS response</keyword>
<dbReference type="GO" id="GO:0016887">
    <property type="term" value="F:ATP hydrolysis activity"/>
    <property type="evidence" value="ECO:0007669"/>
    <property type="project" value="InterPro"/>
</dbReference>
<dbReference type="PROSITE" id="PS50151">
    <property type="entry name" value="UVR"/>
    <property type="match status" value="1"/>
</dbReference>
<dbReference type="Pfam" id="PF02151">
    <property type="entry name" value="UVR"/>
    <property type="match status" value="1"/>
</dbReference>
<evidence type="ECO:0000259" key="15">
    <source>
        <dbReference type="PROSITE" id="PS50151"/>
    </source>
</evidence>
<dbReference type="InterPro" id="IPR004807">
    <property type="entry name" value="UvrB"/>
</dbReference>
<dbReference type="InterPro" id="IPR001943">
    <property type="entry name" value="UVR_dom"/>
</dbReference>
<name>A0A448ZX66_METOS</name>
<dbReference type="HAMAP" id="MF_00204">
    <property type="entry name" value="UvrB"/>
    <property type="match status" value="1"/>
</dbReference>
<feature type="binding site" evidence="12">
    <location>
        <begin position="43"/>
        <end position="50"/>
    </location>
    <ligand>
        <name>ATP</name>
        <dbReference type="ChEBI" id="CHEBI:30616"/>
    </ligand>
</feature>
<dbReference type="GO" id="GO:0009381">
    <property type="term" value="F:excinuclease ABC activity"/>
    <property type="evidence" value="ECO:0007669"/>
    <property type="project" value="UniProtKB-UniRule"/>
</dbReference>
<dbReference type="InterPro" id="IPR027417">
    <property type="entry name" value="P-loop_NTPase"/>
</dbReference>
<sequence length="670" mass="77778">MNDNEDIKFKLVSKYKPAGDQPKAIEQLVEGLKENKEHQVLLGVTGSGKTFTVANVIERMQRPALIISHNKTLASQLYSELKEFFPDNRVEYFVSYFDYYKPEAYIPKSDLYIEKVSKNSKILESMRMSAINALSIRRDTIVVASVASIYGEYNPNEYRKNFLPIEINQKIERSKIISKLIKIGYNRKKSELDRGDFDIKGDVLEIAPEYTNDYNLRIEFFDDQIEAISQIHPITKDKIKNLSSLTIFPSTTYTVKDEVMKNMIEEIKEELNERIEYFKKEGKLLEAQRIKDRVLNDIDSIEEFGYTSGIENYARYLDGRKPGQRPYSLFDYLPDDALVFLDESHLMIPQLQGMYEGDRSRKQTLVDYGFRLPSALDNRPLTLKEFESFNFQKIYLSATPGDYELNKTYGEVVSQYIRPTGLLDPIIEIRSKDNQINDIYDNIKNQIAKNERTLILTTTKKHAEELSLYLKENKIKAAYIHDQFKTFERNEIIKALRLGKYDVVIGINLLREGIDIPEVSLICVLNADINGLSRNARSLIQIVGRASRNDHGKVIFYANTISSGMRECIQDNLTKRKIQEEYNVKNHITPKTIIKPITAPIQSSWVLEDIEGYFDIKDKNADVVYNKKYIDNLIRQMKKYSKENKFEEAILIRDHLFELGIDAEDIKNKN</sequence>
<evidence type="ECO:0000259" key="17">
    <source>
        <dbReference type="PROSITE" id="PS51194"/>
    </source>
</evidence>
<feature type="domain" description="UVR" evidence="15">
    <location>
        <begin position="627"/>
        <end position="662"/>
    </location>
</feature>
<reference evidence="18 19" key="1">
    <citation type="submission" date="2019-01" db="EMBL/GenBank/DDBJ databases">
        <authorList>
            <consortium name="Pathogen Informatics"/>
        </authorList>
    </citation>
    <scope>NUCLEOTIDE SEQUENCE [LARGE SCALE GENOMIC DNA]</scope>
    <source>
        <strain evidence="18 19">NCTC10112</strain>
    </source>
</reference>
<keyword evidence="7 12" id="KW-0067">ATP-binding</keyword>
<keyword evidence="6 12" id="KW-0228">DNA excision</keyword>
<feature type="coiled-coil region" evidence="14">
    <location>
        <begin position="261"/>
        <end position="288"/>
    </location>
</feature>
<dbReference type="RefSeq" id="WP_129619152.1">
    <property type="nucleotide sequence ID" value="NZ_LR214940.1"/>
</dbReference>
<evidence type="ECO:0000256" key="5">
    <source>
        <dbReference type="ARBA" id="ARBA00022763"/>
    </source>
</evidence>
<dbReference type="GO" id="GO:0009380">
    <property type="term" value="C:excinuclease repair complex"/>
    <property type="evidence" value="ECO:0007669"/>
    <property type="project" value="InterPro"/>
</dbReference>